<dbReference type="GeneID" id="55618651"/>
<dbReference type="RefSeq" id="YP_009848233.1">
    <property type="nucleotide sequence ID" value="NC_048782.1"/>
</dbReference>
<dbReference type="EMBL" id="MK967380">
    <property type="protein sequence ID" value="QDM56034.1"/>
    <property type="molecule type" value="Genomic_DNA"/>
</dbReference>
<proteinExistence type="predicted"/>
<organism evidence="1 2">
    <name type="scientific">Rhodococcus phage Sleepyhead</name>
    <dbReference type="NCBI Taxonomy" id="2591131"/>
    <lineage>
        <taxon>Viruses</taxon>
        <taxon>Duplodnaviria</taxon>
        <taxon>Heunggongvirae</taxon>
        <taxon>Uroviricota</taxon>
        <taxon>Caudoviricetes</taxon>
        <taxon>Sleepyheadvirus</taxon>
        <taxon>Sleepyheadvirus sleepyhead</taxon>
    </lineage>
</organism>
<gene>
    <name evidence="1" type="primary">19</name>
    <name evidence="1" type="ORF">SEA_SLEEPYHEAD_19</name>
</gene>
<evidence type="ECO:0000313" key="2">
    <source>
        <dbReference type="Proteomes" id="UP000320841"/>
    </source>
</evidence>
<sequence>MSEHHPAFPYSWPESMHPYSFIFLHPPFDENGSAGVSFETPQLNALGKFLEDLGVKLPNIAPRSVTLRIRIVEQLSGAVDEYLLDRPLTIPVPDADKTAWRIVTGSRVPPGLGLDKHSGLIVGRPSQTGSWIVRIHVGPLVHYQPPLVGEIGPNNLGQWVDIDKPIERQVPTPELDDLPLDDLPEKEIEKVRKALAKYDAMRAKKNSRKDKQ</sequence>
<evidence type="ECO:0000313" key="1">
    <source>
        <dbReference type="EMBL" id="QDM56034.1"/>
    </source>
</evidence>
<name>A0A515MHJ2_9CAUD</name>
<keyword evidence="2" id="KW-1185">Reference proteome</keyword>
<reference evidence="1 2" key="1">
    <citation type="submission" date="2019-05" db="EMBL/GenBank/DDBJ databases">
        <authorList>
            <person name="Andrick R."/>
            <person name="Dugal D."/>
            <person name="Kinney M."/>
            <person name="Taplin D."/>
            <person name="Molloy S.D."/>
            <person name="Garlena R.A."/>
            <person name="Russell D.A."/>
            <person name="Pope W.H."/>
            <person name="Jacobs-Sera D."/>
            <person name="Hatfull G.F."/>
        </authorList>
    </citation>
    <scope>NUCLEOTIDE SEQUENCE [LARGE SCALE GENOMIC DNA]</scope>
</reference>
<accession>A0A515MHJ2</accession>
<dbReference type="KEGG" id="vg:55618651"/>
<protein>
    <submittedName>
        <fullName evidence="1">Uncharacterized protein</fullName>
    </submittedName>
</protein>
<dbReference type="Proteomes" id="UP000320841">
    <property type="component" value="Segment"/>
</dbReference>